<protein>
    <submittedName>
        <fullName evidence="2">Uncharacterized protein</fullName>
    </submittedName>
</protein>
<name>A0A8J5S214_ZIZPA</name>
<comment type="caution">
    <text evidence="2">The sequence shown here is derived from an EMBL/GenBank/DDBJ whole genome shotgun (WGS) entry which is preliminary data.</text>
</comment>
<proteinExistence type="predicted"/>
<evidence type="ECO:0000313" key="3">
    <source>
        <dbReference type="Proteomes" id="UP000729402"/>
    </source>
</evidence>
<dbReference type="AlphaFoldDB" id="A0A8J5S214"/>
<feature type="region of interest" description="Disordered" evidence="1">
    <location>
        <begin position="122"/>
        <end position="153"/>
    </location>
</feature>
<accession>A0A8J5S214</accession>
<gene>
    <name evidence="2" type="ORF">GUJ93_ZPchr0004g39507</name>
</gene>
<reference evidence="2" key="1">
    <citation type="journal article" date="2021" name="bioRxiv">
        <title>Whole Genome Assembly and Annotation of Northern Wild Rice, Zizania palustris L., Supports a Whole Genome Duplication in the Zizania Genus.</title>
        <authorList>
            <person name="Haas M."/>
            <person name="Kono T."/>
            <person name="Macchietto M."/>
            <person name="Millas R."/>
            <person name="McGilp L."/>
            <person name="Shao M."/>
            <person name="Duquette J."/>
            <person name="Hirsch C.N."/>
            <person name="Kimball J."/>
        </authorList>
    </citation>
    <scope>NUCLEOTIDE SEQUENCE</scope>
    <source>
        <tissue evidence="2">Fresh leaf tissue</tissue>
    </source>
</reference>
<reference evidence="2" key="2">
    <citation type="submission" date="2021-02" db="EMBL/GenBank/DDBJ databases">
        <authorList>
            <person name="Kimball J.A."/>
            <person name="Haas M.W."/>
            <person name="Macchietto M."/>
            <person name="Kono T."/>
            <person name="Duquette J."/>
            <person name="Shao M."/>
        </authorList>
    </citation>
    <scope>NUCLEOTIDE SEQUENCE</scope>
    <source>
        <tissue evidence="2">Fresh leaf tissue</tissue>
    </source>
</reference>
<organism evidence="2 3">
    <name type="scientific">Zizania palustris</name>
    <name type="common">Northern wild rice</name>
    <dbReference type="NCBI Taxonomy" id="103762"/>
    <lineage>
        <taxon>Eukaryota</taxon>
        <taxon>Viridiplantae</taxon>
        <taxon>Streptophyta</taxon>
        <taxon>Embryophyta</taxon>
        <taxon>Tracheophyta</taxon>
        <taxon>Spermatophyta</taxon>
        <taxon>Magnoliopsida</taxon>
        <taxon>Liliopsida</taxon>
        <taxon>Poales</taxon>
        <taxon>Poaceae</taxon>
        <taxon>BOP clade</taxon>
        <taxon>Oryzoideae</taxon>
        <taxon>Oryzeae</taxon>
        <taxon>Zizaniinae</taxon>
        <taxon>Zizania</taxon>
    </lineage>
</organism>
<keyword evidence="3" id="KW-1185">Reference proteome</keyword>
<evidence type="ECO:0000256" key="1">
    <source>
        <dbReference type="SAM" id="MobiDB-lite"/>
    </source>
</evidence>
<dbReference type="EMBL" id="JAAALK010000285">
    <property type="protein sequence ID" value="KAG8066086.1"/>
    <property type="molecule type" value="Genomic_DNA"/>
</dbReference>
<sequence length="194" mass="21345">MLNANNFQHHDANAFNQEQHQNNEPEPQAENMQWEQWPEPQLNNIQVPQNQEELSIEVSGLSVGLTSGSTAMSANNSTMAGLMHSSDNSTQNILARQMSPQPAIPKPSIKIVYSRRRQTLNLDNHQDANLGPGSSSRASKGKGIMSDKPSLQQFLEAATDDQVAVDKLSIQEENINGPLVPVHTRNAAVDEEEN</sequence>
<evidence type="ECO:0000313" key="2">
    <source>
        <dbReference type="EMBL" id="KAG8066086.1"/>
    </source>
</evidence>
<dbReference type="Proteomes" id="UP000729402">
    <property type="component" value="Unassembled WGS sequence"/>
</dbReference>